<sequence length="48" mass="5633">MREKAQKVKRTMLDAAGPHGKAAHDFKTLRCMKLLLYIHIYDGFAFYF</sequence>
<gene>
    <name evidence="1" type="ORF">MtrDRAFT_AC148971g27v2</name>
</gene>
<evidence type="ECO:0000313" key="1">
    <source>
        <dbReference type="EMBL" id="ABN05861.1"/>
    </source>
</evidence>
<dbReference type="AlphaFoldDB" id="A2Q1P4"/>
<reference evidence="1" key="1">
    <citation type="submission" date="2004-07" db="EMBL/GenBank/DDBJ databases">
        <authorList>
            <person name="Town C.D."/>
        </authorList>
    </citation>
    <scope>NUCLEOTIDE SEQUENCE</scope>
</reference>
<name>A2Q1P4_MEDTR</name>
<accession>A2Q1P4</accession>
<reference evidence="1" key="2">
    <citation type="submission" date="2007-03" db="EMBL/GenBank/DDBJ databases">
        <authorList>
            <consortium name="The International Medicago Genome Annotation Group"/>
        </authorList>
    </citation>
    <scope>NUCLEOTIDE SEQUENCE</scope>
</reference>
<proteinExistence type="predicted"/>
<organism evidence="1">
    <name type="scientific">Medicago truncatula</name>
    <name type="common">Barrel medic</name>
    <name type="synonym">Medicago tribuloides</name>
    <dbReference type="NCBI Taxonomy" id="3880"/>
    <lineage>
        <taxon>Eukaryota</taxon>
        <taxon>Viridiplantae</taxon>
        <taxon>Streptophyta</taxon>
        <taxon>Embryophyta</taxon>
        <taxon>Tracheophyta</taxon>
        <taxon>Spermatophyta</taxon>
        <taxon>Magnoliopsida</taxon>
        <taxon>eudicotyledons</taxon>
        <taxon>Gunneridae</taxon>
        <taxon>Pentapetalae</taxon>
        <taxon>rosids</taxon>
        <taxon>fabids</taxon>
        <taxon>Fabales</taxon>
        <taxon>Fabaceae</taxon>
        <taxon>Papilionoideae</taxon>
        <taxon>50 kb inversion clade</taxon>
        <taxon>NPAAA clade</taxon>
        <taxon>Hologalegina</taxon>
        <taxon>IRL clade</taxon>
        <taxon>Trifolieae</taxon>
        <taxon>Medicago</taxon>
    </lineage>
</organism>
<dbReference type="EMBL" id="AC148971">
    <property type="protein sequence ID" value="ABN05861.1"/>
    <property type="molecule type" value="Genomic_DNA"/>
</dbReference>
<protein>
    <submittedName>
        <fullName evidence="1">Uncharacterized protein</fullName>
    </submittedName>
</protein>